<comment type="subcellular location">
    <subcellularLocation>
        <location evidence="1">Membrane</location>
        <topology evidence="1">Multi-pass membrane protein</topology>
    </subcellularLocation>
</comment>
<feature type="transmembrane region" description="Helical" evidence="5">
    <location>
        <begin position="120"/>
        <end position="145"/>
    </location>
</feature>
<comment type="caution">
    <text evidence="6">The sequence shown here is derived from an EMBL/GenBank/DDBJ whole genome shotgun (WGS) entry which is preliminary data.</text>
</comment>
<feature type="transmembrane region" description="Helical" evidence="5">
    <location>
        <begin position="63"/>
        <end position="83"/>
    </location>
</feature>
<dbReference type="InterPro" id="IPR036259">
    <property type="entry name" value="MFS_trans_sf"/>
</dbReference>
<feature type="transmembrane region" description="Helical" evidence="5">
    <location>
        <begin position="248"/>
        <end position="273"/>
    </location>
</feature>
<accession>A0AAE0HU14</accession>
<reference evidence="6" key="2">
    <citation type="submission" date="2023-06" db="EMBL/GenBank/DDBJ databases">
        <authorList>
            <consortium name="Lawrence Berkeley National Laboratory"/>
            <person name="Haridas S."/>
            <person name="Hensen N."/>
            <person name="Bonometti L."/>
            <person name="Westerberg I."/>
            <person name="Brannstrom I.O."/>
            <person name="Guillou S."/>
            <person name="Cros-Aarteil S."/>
            <person name="Calhoun S."/>
            <person name="Kuo A."/>
            <person name="Mondo S."/>
            <person name="Pangilinan J."/>
            <person name="Riley R."/>
            <person name="Labutti K."/>
            <person name="Andreopoulos B."/>
            <person name="Lipzen A."/>
            <person name="Chen C."/>
            <person name="Yanf M."/>
            <person name="Daum C."/>
            <person name="Ng V."/>
            <person name="Clum A."/>
            <person name="Steindorff A."/>
            <person name="Ohm R."/>
            <person name="Martin F."/>
            <person name="Silar P."/>
            <person name="Natvig D."/>
            <person name="Lalanne C."/>
            <person name="Gautier V."/>
            <person name="Ament-Velasquez S.L."/>
            <person name="Kruys A."/>
            <person name="Hutchinson M.I."/>
            <person name="Powell A.J."/>
            <person name="Barry K."/>
            <person name="Miller A.N."/>
            <person name="Grigoriev I.V."/>
            <person name="Debuchy R."/>
            <person name="Gladieux P."/>
            <person name="Thoren M.H."/>
            <person name="Johannesson H."/>
        </authorList>
    </citation>
    <scope>NUCLEOTIDE SEQUENCE</scope>
    <source>
        <strain evidence="6">CBS 118394</strain>
    </source>
</reference>
<dbReference type="EMBL" id="JAUEDM010000008">
    <property type="protein sequence ID" value="KAK3312894.1"/>
    <property type="molecule type" value="Genomic_DNA"/>
</dbReference>
<keyword evidence="2 5" id="KW-0812">Transmembrane</keyword>
<feature type="transmembrane region" description="Helical" evidence="5">
    <location>
        <begin position="90"/>
        <end position="108"/>
    </location>
</feature>
<keyword evidence="7" id="KW-1185">Reference proteome</keyword>
<evidence type="ECO:0000313" key="6">
    <source>
        <dbReference type="EMBL" id="KAK3312894.1"/>
    </source>
</evidence>
<evidence type="ECO:0000256" key="2">
    <source>
        <dbReference type="ARBA" id="ARBA00022692"/>
    </source>
</evidence>
<sequence length="487" mass="53331">MGSPPVSKHNEGELEPPKEEQYPVKWYRSTFYNMTILGLCNLSAPGIWGAMNSLGAGGAASPNLINAANALTFCLMVVSCYFASVLVRFVGIKGALIFGTLGYAPYAAGLYTNNRYGTEWLVLLGAALCGVSAGVFWTAEAAIAIAYPEPWNRGKALGYWLTYRLSGQILGGAINLGLNADRNEAGKVSYTVFLVFIALQAVGPFVGFLLTPPSKVERKDGRKVELIITENPWFEIKETTRLFFSKKFLLIVLFIGQAVFAEAVFFTYLAMWFSVRSRALGSFLSGIVAVISGNLLGYWLDRTQISLKVRARGAFWTIVVLQGAWWTWATVLVARFQQTQPTYDWATPGFGAAFAVFLFLTIGFQINYLFLYFIIHNISNDEQEVIRYAALLRGTESAWQAVAYGLESLTVFAEVGGVYMNFGLWAVSVFPAWLVLRHFGAFKKEADVVSTVPAQAFKGETGVVVVADQSKVTSSGDEALSVEGKGL</sequence>
<dbReference type="Gene3D" id="1.20.1250.20">
    <property type="entry name" value="MFS general substrate transporter like domains"/>
    <property type="match status" value="1"/>
</dbReference>
<evidence type="ECO:0000256" key="1">
    <source>
        <dbReference type="ARBA" id="ARBA00004141"/>
    </source>
</evidence>
<evidence type="ECO:0000256" key="5">
    <source>
        <dbReference type="SAM" id="Phobius"/>
    </source>
</evidence>
<organism evidence="6 7">
    <name type="scientific">Apodospora peruviana</name>
    <dbReference type="NCBI Taxonomy" id="516989"/>
    <lineage>
        <taxon>Eukaryota</taxon>
        <taxon>Fungi</taxon>
        <taxon>Dikarya</taxon>
        <taxon>Ascomycota</taxon>
        <taxon>Pezizomycotina</taxon>
        <taxon>Sordariomycetes</taxon>
        <taxon>Sordariomycetidae</taxon>
        <taxon>Sordariales</taxon>
        <taxon>Lasiosphaeriaceae</taxon>
        <taxon>Apodospora</taxon>
    </lineage>
</organism>
<evidence type="ECO:0000256" key="4">
    <source>
        <dbReference type="ARBA" id="ARBA00023136"/>
    </source>
</evidence>
<dbReference type="Proteomes" id="UP001283341">
    <property type="component" value="Unassembled WGS sequence"/>
</dbReference>
<protein>
    <submittedName>
        <fullName evidence="6">Major facilitator superfamily domain-containing protein</fullName>
    </submittedName>
</protein>
<reference evidence="6" key="1">
    <citation type="journal article" date="2023" name="Mol. Phylogenet. Evol.">
        <title>Genome-scale phylogeny and comparative genomics of the fungal order Sordariales.</title>
        <authorList>
            <person name="Hensen N."/>
            <person name="Bonometti L."/>
            <person name="Westerberg I."/>
            <person name="Brannstrom I.O."/>
            <person name="Guillou S."/>
            <person name="Cros-Aarteil S."/>
            <person name="Calhoun S."/>
            <person name="Haridas S."/>
            <person name="Kuo A."/>
            <person name="Mondo S."/>
            <person name="Pangilinan J."/>
            <person name="Riley R."/>
            <person name="LaButti K."/>
            <person name="Andreopoulos B."/>
            <person name="Lipzen A."/>
            <person name="Chen C."/>
            <person name="Yan M."/>
            <person name="Daum C."/>
            <person name="Ng V."/>
            <person name="Clum A."/>
            <person name="Steindorff A."/>
            <person name="Ohm R.A."/>
            <person name="Martin F."/>
            <person name="Silar P."/>
            <person name="Natvig D.O."/>
            <person name="Lalanne C."/>
            <person name="Gautier V."/>
            <person name="Ament-Velasquez S.L."/>
            <person name="Kruys A."/>
            <person name="Hutchinson M.I."/>
            <person name="Powell A.J."/>
            <person name="Barry K."/>
            <person name="Miller A.N."/>
            <person name="Grigoriev I.V."/>
            <person name="Debuchy R."/>
            <person name="Gladieux P."/>
            <person name="Hiltunen Thoren M."/>
            <person name="Johannesson H."/>
        </authorList>
    </citation>
    <scope>NUCLEOTIDE SEQUENCE</scope>
    <source>
        <strain evidence="6">CBS 118394</strain>
    </source>
</reference>
<keyword evidence="3 5" id="KW-1133">Transmembrane helix</keyword>
<dbReference type="InterPro" id="IPR011701">
    <property type="entry name" value="MFS"/>
</dbReference>
<name>A0AAE0HU14_9PEZI</name>
<evidence type="ECO:0000313" key="7">
    <source>
        <dbReference type="Proteomes" id="UP001283341"/>
    </source>
</evidence>
<feature type="transmembrane region" description="Helical" evidence="5">
    <location>
        <begin position="190"/>
        <end position="210"/>
    </location>
</feature>
<dbReference type="SUPFAM" id="SSF103473">
    <property type="entry name" value="MFS general substrate transporter"/>
    <property type="match status" value="1"/>
</dbReference>
<keyword evidence="4 5" id="KW-0472">Membrane</keyword>
<feature type="transmembrane region" description="Helical" evidence="5">
    <location>
        <begin position="313"/>
        <end position="337"/>
    </location>
</feature>
<dbReference type="AlphaFoldDB" id="A0AAE0HU14"/>
<proteinExistence type="predicted"/>
<dbReference type="PANTHER" id="PTHR23294">
    <property type="entry name" value="ET TRANSLATION PRODUCT-RELATED"/>
    <property type="match status" value="1"/>
</dbReference>
<evidence type="ECO:0000256" key="3">
    <source>
        <dbReference type="ARBA" id="ARBA00022989"/>
    </source>
</evidence>
<feature type="transmembrane region" description="Helical" evidence="5">
    <location>
        <begin position="279"/>
        <end position="301"/>
    </location>
</feature>
<dbReference type="InterPro" id="IPR051617">
    <property type="entry name" value="UNC-93-like_regulator"/>
</dbReference>
<dbReference type="GO" id="GO:0016020">
    <property type="term" value="C:membrane"/>
    <property type="evidence" value="ECO:0007669"/>
    <property type="project" value="UniProtKB-SubCell"/>
</dbReference>
<feature type="transmembrane region" description="Helical" evidence="5">
    <location>
        <begin position="31"/>
        <end position="51"/>
    </location>
</feature>
<feature type="transmembrane region" description="Helical" evidence="5">
    <location>
        <begin position="349"/>
        <end position="373"/>
    </location>
</feature>
<dbReference type="Pfam" id="PF07690">
    <property type="entry name" value="MFS_1"/>
    <property type="match status" value="1"/>
</dbReference>
<feature type="transmembrane region" description="Helical" evidence="5">
    <location>
        <begin position="157"/>
        <end position="178"/>
    </location>
</feature>
<dbReference type="PANTHER" id="PTHR23294:SF19">
    <property type="entry name" value="DUF895 DOMAIN MEMBRANE PROTEIN-RELATED"/>
    <property type="match status" value="1"/>
</dbReference>
<gene>
    <name evidence="6" type="ORF">B0H66DRAFT_595394</name>
</gene>
<dbReference type="GO" id="GO:0022857">
    <property type="term" value="F:transmembrane transporter activity"/>
    <property type="evidence" value="ECO:0007669"/>
    <property type="project" value="InterPro"/>
</dbReference>